<evidence type="ECO:0000313" key="1">
    <source>
        <dbReference type="EMBL" id="MFC7462307.1"/>
    </source>
</evidence>
<accession>A0ABW2SH96</accession>
<name>A0ABW2SH96_9BURK</name>
<dbReference type="EMBL" id="JBHTBZ010000062">
    <property type="protein sequence ID" value="MFC7462307.1"/>
    <property type="molecule type" value="Genomic_DNA"/>
</dbReference>
<comment type="caution">
    <text evidence="1">The sequence shown here is derived from an EMBL/GenBank/DDBJ whole genome shotgun (WGS) entry which is preliminary data.</text>
</comment>
<evidence type="ECO:0000313" key="2">
    <source>
        <dbReference type="Proteomes" id="UP001596457"/>
    </source>
</evidence>
<dbReference type="Proteomes" id="UP001596457">
    <property type="component" value="Unassembled WGS sequence"/>
</dbReference>
<organism evidence="1 2">
    <name type="scientific">Hydrogenophaga defluvii</name>
    <dbReference type="NCBI Taxonomy" id="249410"/>
    <lineage>
        <taxon>Bacteria</taxon>
        <taxon>Pseudomonadati</taxon>
        <taxon>Pseudomonadota</taxon>
        <taxon>Betaproteobacteria</taxon>
        <taxon>Burkholderiales</taxon>
        <taxon>Comamonadaceae</taxon>
        <taxon>Hydrogenophaga</taxon>
    </lineage>
</organism>
<proteinExistence type="predicted"/>
<reference evidence="2" key="1">
    <citation type="journal article" date="2019" name="Int. J. Syst. Evol. Microbiol.">
        <title>The Global Catalogue of Microorganisms (GCM) 10K type strain sequencing project: providing services to taxonomists for standard genome sequencing and annotation.</title>
        <authorList>
            <consortium name="The Broad Institute Genomics Platform"/>
            <consortium name="The Broad Institute Genome Sequencing Center for Infectious Disease"/>
            <person name="Wu L."/>
            <person name="Ma J."/>
        </authorList>
    </citation>
    <scope>NUCLEOTIDE SEQUENCE [LARGE SCALE GENOMIC DNA]</scope>
    <source>
        <strain evidence="2">CCUG 53903</strain>
    </source>
</reference>
<evidence type="ECO:0008006" key="3">
    <source>
        <dbReference type="Google" id="ProtNLM"/>
    </source>
</evidence>
<gene>
    <name evidence="1" type="ORF">ACFQU0_17915</name>
</gene>
<sequence length="276" mass="30981">MNATHVIGWKSVFVFLTVWTLIGCASTGRPIDYIARAESEINDKNFADAYKSLEYAFLHENSATRNKAIQLYKSQPALRAAAIESFSVEKLTSAFRTYEINLAHAELKRRLTRFAQAASGDDLAIAHGNYEQAHLNFVKFNEQKAAAEVEKEKQALAAEARAIDNFREVREKSIFRCQDKLECDKAFALTQIYISKISDMKIQVANDTIIETYNPTDTYKIGVSAMKTPRGASSADISISVKCGKNTIVEADNYCRRSATTIYQGFPRFMAENLIK</sequence>
<keyword evidence="2" id="KW-1185">Reference proteome</keyword>
<protein>
    <recommendedName>
        <fullName evidence="3">Lipoprotein</fullName>
    </recommendedName>
</protein>
<dbReference type="RefSeq" id="WP_382203097.1">
    <property type="nucleotide sequence ID" value="NZ_JBHTBZ010000062.1"/>
</dbReference>